<name>A0A6A5WB17_9PLEO</name>
<dbReference type="Pfam" id="PF00083">
    <property type="entry name" value="Sugar_tr"/>
    <property type="match status" value="1"/>
</dbReference>
<evidence type="ECO:0000256" key="6">
    <source>
        <dbReference type="SAM" id="Phobius"/>
    </source>
</evidence>
<proteinExistence type="inferred from homology"/>
<dbReference type="AlphaFoldDB" id="A0A6A5WB17"/>
<gene>
    <name evidence="8" type="ORF">P154DRAFT_437823</name>
</gene>
<dbReference type="SUPFAM" id="SSF103473">
    <property type="entry name" value="MFS general substrate transporter"/>
    <property type="match status" value="1"/>
</dbReference>
<dbReference type="GO" id="GO:0016020">
    <property type="term" value="C:membrane"/>
    <property type="evidence" value="ECO:0007669"/>
    <property type="project" value="UniProtKB-SubCell"/>
</dbReference>
<evidence type="ECO:0000256" key="1">
    <source>
        <dbReference type="ARBA" id="ARBA00004141"/>
    </source>
</evidence>
<keyword evidence="4 6" id="KW-1133">Transmembrane helix</keyword>
<dbReference type="Proteomes" id="UP000799779">
    <property type="component" value="Unassembled WGS sequence"/>
</dbReference>
<keyword evidence="3 6" id="KW-0812">Transmembrane</keyword>
<keyword evidence="5 6" id="KW-0472">Membrane</keyword>
<evidence type="ECO:0000256" key="5">
    <source>
        <dbReference type="ARBA" id="ARBA00023136"/>
    </source>
</evidence>
<evidence type="ECO:0000256" key="4">
    <source>
        <dbReference type="ARBA" id="ARBA00022989"/>
    </source>
</evidence>
<feature type="transmembrane region" description="Helical" evidence="6">
    <location>
        <begin position="67"/>
        <end position="87"/>
    </location>
</feature>
<feature type="transmembrane region" description="Helical" evidence="6">
    <location>
        <begin position="408"/>
        <end position="427"/>
    </location>
</feature>
<feature type="transmembrane region" description="Helical" evidence="6">
    <location>
        <begin position="304"/>
        <end position="322"/>
    </location>
</feature>
<organism evidence="8 9">
    <name type="scientific">Amniculicola lignicola CBS 123094</name>
    <dbReference type="NCBI Taxonomy" id="1392246"/>
    <lineage>
        <taxon>Eukaryota</taxon>
        <taxon>Fungi</taxon>
        <taxon>Dikarya</taxon>
        <taxon>Ascomycota</taxon>
        <taxon>Pezizomycotina</taxon>
        <taxon>Dothideomycetes</taxon>
        <taxon>Pleosporomycetidae</taxon>
        <taxon>Pleosporales</taxon>
        <taxon>Amniculicolaceae</taxon>
        <taxon>Amniculicola</taxon>
    </lineage>
</organism>
<sequence length="506" mass="55681">FGLDNNYWSGIFGLDKVKEDFGMYGGTKGAWVLPPTGTGAPNAGLAVGCLAAGFAGSLIGRVQTFRCAVVISIVGVLLQATAGSSYWQIIVGRIVNSVALGIIINMVPVYHAECTPAKIRGTVRPPEPCARIVPKQISSSMFINSVYWHDVRASEGVVILQFIVPVVLESFGFILPEYPRWLIDKGRDSEALTVLKFLRRGTESHVVEQEAQILSAIEEQNRHNFKANSRMKYFKGTNLRRTLIATDVQCLQQAQGNAFIASYTVAFLQTIGMKDTYKTHILLVLTTTLSATFVFYFADCLGCCWPMIISAGYMGALMYLIAGITGNSVMGQPAAQKAALAMLFKWKSFLATGWNAYVWIVTAKVPTLQLREKMIMTATFTSFCVSIMVSFINPFMQDEGEGFFKGKVGFFYDSFSIVAVIWSFFMLPETGGRSLEELDELFEKKISIREFASYKIPGSGAMLEGRHEVKLIDEEGGIVGKGLEAIVGREVSGEESGLDIREKDKE</sequence>
<evidence type="ECO:0000256" key="2">
    <source>
        <dbReference type="ARBA" id="ARBA00010992"/>
    </source>
</evidence>
<dbReference type="PANTHER" id="PTHR48022:SF17">
    <property type="entry name" value="HEXOSE TRANSPORTER"/>
    <property type="match status" value="1"/>
</dbReference>
<keyword evidence="9" id="KW-1185">Reference proteome</keyword>
<dbReference type="InterPro" id="IPR020846">
    <property type="entry name" value="MFS_dom"/>
</dbReference>
<protein>
    <submittedName>
        <fullName evidence="8">General substrate transporter</fullName>
    </submittedName>
</protein>
<feature type="transmembrane region" description="Helical" evidence="6">
    <location>
        <begin position="93"/>
        <end position="110"/>
    </location>
</feature>
<dbReference type="PROSITE" id="PS50850">
    <property type="entry name" value="MFS"/>
    <property type="match status" value="1"/>
</dbReference>
<feature type="non-terminal residue" evidence="8">
    <location>
        <position position="1"/>
    </location>
</feature>
<evidence type="ECO:0000313" key="9">
    <source>
        <dbReference type="Proteomes" id="UP000799779"/>
    </source>
</evidence>
<feature type="domain" description="Major facilitator superfamily (MFS) profile" evidence="7">
    <location>
        <begin position="1"/>
        <end position="431"/>
    </location>
</feature>
<reference evidence="8" key="1">
    <citation type="journal article" date="2020" name="Stud. Mycol.">
        <title>101 Dothideomycetes genomes: a test case for predicting lifestyles and emergence of pathogens.</title>
        <authorList>
            <person name="Haridas S."/>
            <person name="Albert R."/>
            <person name="Binder M."/>
            <person name="Bloem J."/>
            <person name="Labutti K."/>
            <person name="Salamov A."/>
            <person name="Andreopoulos B."/>
            <person name="Baker S."/>
            <person name="Barry K."/>
            <person name="Bills G."/>
            <person name="Bluhm B."/>
            <person name="Cannon C."/>
            <person name="Castanera R."/>
            <person name="Culley D."/>
            <person name="Daum C."/>
            <person name="Ezra D."/>
            <person name="Gonzalez J."/>
            <person name="Henrissat B."/>
            <person name="Kuo A."/>
            <person name="Liang C."/>
            <person name="Lipzen A."/>
            <person name="Lutzoni F."/>
            <person name="Magnuson J."/>
            <person name="Mondo S."/>
            <person name="Nolan M."/>
            <person name="Ohm R."/>
            <person name="Pangilinan J."/>
            <person name="Park H.-J."/>
            <person name="Ramirez L."/>
            <person name="Alfaro M."/>
            <person name="Sun H."/>
            <person name="Tritt A."/>
            <person name="Yoshinaga Y."/>
            <person name="Zwiers L.-H."/>
            <person name="Turgeon B."/>
            <person name="Goodwin S."/>
            <person name="Spatafora J."/>
            <person name="Crous P."/>
            <person name="Grigoriev I."/>
        </authorList>
    </citation>
    <scope>NUCLEOTIDE SEQUENCE</scope>
    <source>
        <strain evidence="8">CBS 123094</strain>
    </source>
</reference>
<dbReference type="EMBL" id="ML977598">
    <property type="protein sequence ID" value="KAF1999080.1"/>
    <property type="molecule type" value="Genomic_DNA"/>
</dbReference>
<dbReference type="PANTHER" id="PTHR48022">
    <property type="entry name" value="PLASTIDIC GLUCOSE TRANSPORTER 4"/>
    <property type="match status" value="1"/>
</dbReference>
<comment type="similarity">
    <text evidence="2">Belongs to the major facilitator superfamily. Sugar transporter (TC 2.A.1.1) family.</text>
</comment>
<feature type="transmembrane region" description="Helical" evidence="6">
    <location>
        <begin position="281"/>
        <end position="298"/>
    </location>
</feature>
<comment type="subcellular location">
    <subcellularLocation>
        <location evidence="1">Membrane</location>
        <topology evidence="1">Multi-pass membrane protein</topology>
    </subcellularLocation>
</comment>
<evidence type="ECO:0000256" key="3">
    <source>
        <dbReference type="ARBA" id="ARBA00022692"/>
    </source>
</evidence>
<dbReference type="InterPro" id="IPR050360">
    <property type="entry name" value="MFS_Sugar_Transporters"/>
</dbReference>
<dbReference type="Gene3D" id="1.20.1250.20">
    <property type="entry name" value="MFS general substrate transporter like domains"/>
    <property type="match status" value="1"/>
</dbReference>
<feature type="transmembrane region" description="Helical" evidence="6">
    <location>
        <begin position="43"/>
        <end position="60"/>
    </location>
</feature>
<evidence type="ECO:0000313" key="8">
    <source>
        <dbReference type="EMBL" id="KAF1999080.1"/>
    </source>
</evidence>
<feature type="transmembrane region" description="Helical" evidence="6">
    <location>
        <begin position="374"/>
        <end position="396"/>
    </location>
</feature>
<accession>A0A6A5WB17</accession>
<dbReference type="OrthoDB" id="6612291at2759"/>
<dbReference type="InterPro" id="IPR036259">
    <property type="entry name" value="MFS_trans_sf"/>
</dbReference>
<dbReference type="InterPro" id="IPR005828">
    <property type="entry name" value="MFS_sugar_transport-like"/>
</dbReference>
<evidence type="ECO:0000259" key="7">
    <source>
        <dbReference type="PROSITE" id="PS50850"/>
    </source>
</evidence>
<dbReference type="GO" id="GO:0005351">
    <property type="term" value="F:carbohydrate:proton symporter activity"/>
    <property type="evidence" value="ECO:0007669"/>
    <property type="project" value="TreeGrafter"/>
</dbReference>